<protein>
    <submittedName>
        <fullName evidence="3">Methionine aminopeptidase</fullName>
    </submittedName>
</protein>
<keyword evidence="4" id="KW-1185">Reference proteome</keyword>
<sequence>MDQSSAIEDAARAEYDAWIRSDWTVGADSTKFNALLRHQIYLHQVVSSLDVSVSKHRQLGNEDDDDGSGDEDRETEAMTSKATATRMLRLLLFDGRNYQTAYEYEPIACLDVFHANRMTGNPVRCCGKIALFNAPVERRGSFWLTRSNVKLVFEGYECRHHCEPGSQSPVAQLSQEISDSSTAPPRPAVQRSSISGPQADHDEPEHTECVSYNVETSQKRSAGGLLDFELPVKRFNAHTVDSRHLTPLEQYFPSGSSFLKFSYTSYLVHANAAPGDSSYEQFANHFLRVHGFTGRYSIAQALSNINKSSCFSEPTSIWLDDDAHFGFLNHAVPLDVVDRGKVSDFACSDATTSGFMNGSRIWLVHLDDCTASFFCLVSLETLGLSAASYFATSRLINSTEGYFEVKRLNSDGSDFYWISKYRRYLDDDEFARRTQAIQADFERMESLLDF</sequence>
<dbReference type="Proteomes" id="UP001497744">
    <property type="component" value="Unassembled WGS sequence"/>
</dbReference>
<accession>A0AAV4M0W3</accession>
<keyword evidence="3" id="KW-0378">Hydrolase</keyword>
<feature type="domain" description="RecQ mediated genome instability protein 1 OB-fold" evidence="2">
    <location>
        <begin position="36"/>
        <end position="152"/>
    </location>
</feature>
<comment type="caution">
    <text evidence="3">The sequence shown here is derived from an EMBL/GenBank/DDBJ whole genome shotgun (WGS) entry which is preliminary data.</text>
</comment>
<gene>
    <name evidence="3" type="ORF">BcabD6B2_50630</name>
</gene>
<evidence type="ECO:0000313" key="3">
    <source>
        <dbReference type="EMBL" id="GIX65628.1"/>
    </source>
</evidence>
<dbReference type="Pfam" id="PF08585">
    <property type="entry name" value="RMI1_N_C"/>
    <property type="match status" value="1"/>
</dbReference>
<keyword evidence="3" id="KW-0645">Protease</keyword>
<dbReference type="GeneID" id="94197109"/>
<organism evidence="3 4">
    <name type="scientific">Babesia caballi</name>
    <dbReference type="NCBI Taxonomy" id="5871"/>
    <lineage>
        <taxon>Eukaryota</taxon>
        <taxon>Sar</taxon>
        <taxon>Alveolata</taxon>
        <taxon>Apicomplexa</taxon>
        <taxon>Aconoidasida</taxon>
        <taxon>Piroplasmida</taxon>
        <taxon>Babesiidae</taxon>
        <taxon>Babesia</taxon>
    </lineage>
</organism>
<evidence type="ECO:0000259" key="2">
    <source>
        <dbReference type="Pfam" id="PF08585"/>
    </source>
</evidence>
<dbReference type="EMBL" id="BPLF01000005">
    <property type="protein sequence ID" value="GIX65628.1"/>
    <property type="molecule type" value="Genomic_DNA"/>
</dbReference>
<keyword evidence="3" id="KW-0031">Aminopeptidase</keyword>
<dbReference type="InterPro" id="IPR042470">
    <property type="entry name" value="RMI1_N_C_sf"/>
</dbReference>
<feature type="compositionally biased region" description="Acidic residues" evidence="1">
    <location>
        <begin position="61"/>
        <end position="74"/>
    </location>
</feature>
<reference evidence="3 4" key="1">
    <citation type="submission" date="2021-06" db="EMBL/GenBank/DDBJ databases">
        <title>Genome sequence of Babesia caballi.</title>
        <authorList>
            <person name="Yamagishi J."/>
            <person name="Kidaka T."/>
            <person name="Ochi A."/>
        </authorList>
    </citation>
    <scope>NUCLEOTIDE SEQUENCE [LARGE SCALE GENOMIC DNA]</scope>
    <source>
        <strain evidence="3">USDA-D6B2</strain>
    </source>
</reference>
<dbReference type="Gene3D" id="2.40.50.770">
    <property type="entry name" value="RecQ-mediated genome instability protein Rmi1, C-terminal domain"/>
    <property type="match status" value="1"/>
</dbReference>
<feature type="region of interest" description="Disordered" evidence="1">
    <location>
        <begin position="58"/>
        <end position="80"/>
    </location>
</feature>
<evidence type="ECO:0000256" key="1">
    <source>
        <dbReference type="SAM" id="MobiDB-lite"/>
    </source>
</evidence>
<feature type="compositionally biased region" description="Polar residues" evidence="1">
    <location>
        <begin position="167"/>
        <end position="183"/>
    </location>
</feature>
<feature type="region of interest" description="Disordered" evidence="1">
    <location>
        <begin position="167"/>
        <end position="206"/>
    </location>
</feature>
<dbReference type="RefSeq" id="XP_067717697.1">
    <property type="nucleotide sequence ID" value="XM_067861596.1"/>
</dbReference>
<dbReference type="GO" id="GO:0004177">
    <property type="term" value="F:aminopeptidase activity"/>
    <property type="evidence" value="ECO:0007669"/>
    <property type="project" value="UniProtKB-KW"/>
</dbReference>
<dbReference type="AlphaFoldDB" id="A0AAV4M0W3"/>
<dbReference type="InterPro" id="IPR013894">
    <property type="entry name" value="RMI1_OB"/>
</dbReference>
<name>A0AAV4M0W3_BABCB</name>
<proteinExistence type="predicted"/>
<evidence type="ECO:0000313" key="4">
    <source>
        <dbReference type="Proteomes" id="UP001497744"/>
    </source>
</evidence>